<sequence>MAIRQSVLALYGAITQGLTALNDATTSSTEDRESLRAMTTQFVGLTGSAGERGWYGELLRYFDDHRTGEQRVTADSLRDAVADLTAEDNDPLQPTWAYRAIVAGYVLDRLALAGVGPMEEPGLLAAMIAASPAEDPDGRGARRVGREVAAELAGSVLETRVNELEDFWDQLQMMSGTLATSVASMQSTSMLRKVKREYCSVVTTTAEWPDISYDKLKSVIEPVNWSLFYKEFFCEMQPVNPPDPYGWSRIRESVSGDCDRYALNTGLKFWKAEHQGGLILNYDLDADRTNTDKLVLVDNGYIWIKPAVAGQPGKGVKVRTSKQLLISGMSATAMTKLAESFGWATNASDMFHHAAKYTNPATPFSSSKPGPNPPPPDTSTTWPVIVPAIPADLRDEYCRDTTELIKRRLTFAGDFAEEFADRWQDGIDLTEFNELNDMAVSEIKTASKEAFDTATDNFRPKAPTP</sequence>
<keyword evidence="3" id="KW-1185">Reference proteome</keyword>
<proteinExistence type="predicted"/>
<reference evidence="3" key="1">
    <citation type="submission" date="2016-09" db="EMBL/GenBank/DDBJ databases">
        <authorList>
            <person name="Greninger A.L."/>
            <person name="Jerome K.R."/>
            <person name="Mcnair B."/>
            <person name="Wallis C."/>
            <person name="Fang F."/>
        </authorList>
    </citation>
    <scope>NUCLEOTIDE SEQUENCE [LARGE SCALE GENOMIC DNA]</scope>
    <source>
        <strain evidence="3">M7</strain>
    </source>
</reference>
<dbReference type="EMBL" id="MIGZ01000137">
    <property type="protein sequence ID" value="ODQ86645.1"/>
    <property type="molecule type" value="Genomic_DNA"/>
</dbReference>
<evidence type="ECO:0000256" key="1">
    <source>
        <dbReference type="SAM" id="MobiDB-lite"/>
    </source>
</evidence>
<evidence type="ECO:0000313" key="3">
    <source>
        <dbReference type="Proteomes" id="UP000094243"/>
    </source>
</evidence>
<evidence type="ECO:0000313" key="2">
    <source>
        <dbReference type="EMBL" id="ODQ86645.1"/>
    </source>
</evidence>
<organism evidence="2 3">
    <name type="scientific">Mycolicibacterium holsaticum</name>
    <dbReference type="NCBI Taxonomy" id="152142"/>
    <lineage>
        <taxon>Bacteria</taxon>
        <taxon>Bacillati</taxon>
        <taxon>Actinomycetota</taxon>
        <taxon>Actinomycetes</taxon>
        <taxon>Mycobacteriales</taxon>
        <taxon>Mycobacteriaceae</taxon>
        <taxon>Mycolicibacterium</taxon>
    </lineage>
</organism>
<gene>
    <name evidence="2" type="ORF">BHQ17_20040</name>
</gene>
<name>A0A1E3R9P6_9MYCO</name>
<dbReference type="AlphaFoldDB" id="A0A1E3R9P6"/>
<accession>A0A1E3R9P6</accession>
<dbReference type="RefSeq" id="WP_069406868.1">
    <property type="nucleotide sequence ID" value="NZ_MIGZ01000137.1"/>
</dbReference>
<dbReference type="Proteomes" id="UP000094243">
    <property type="component" value="Unassembled WGS sequence"/>
</dbReference>
<dbReference type="OrthoDB" id="4668401at2"/>
<comment type="caution">
    <text evidence="2">The sequence shown here is derived from an EMBL/GenBank/DDBJ whole genome shotgun (WGS) entry which is preliminary data.</text>
</comment>
<protein>
    <submittedName>
        <fullName evidence="2">Uncharacterized protein</fullName>
    </submittedName>
</protein>
<feature type="region of interest" description="Disordered" evidence="1">
    <location>
        <begin position="361"/>
        <end position="381"/>
    </location>
</feature>